<organism evidence="1 2">
    <name type="scientific">Corynespora cassiicola Philippines</name>
    <dbReference type="NCBI Taxonomy" id="1448308"/>
    <lineage>
        <taxon>Eukaryota</taxon>
        <taxon>Fungi</taxon>
        <taxon>Dikarya</taxon>
        <taxon>Ascomycota</taxon>
        <taxon>Pezizomycotina</taxon>
        <taxon>Dothideomycetes</taxon>
        <taxon>Pleosporomycetidae</taxon>
        <taxon>Pleosporales</taxon>
        <taxon>Corynesporascaceae</taxon>
        <taxon>Corynespora</taxon>
    </lineage>
</organism>
<proteinExistence type="predicted"/>
<accession>A0A2T2N276</accession>
<protein>
    <submittedName>
        <fullName evidence="1">Uncharacterized protein</fullName>
    </submittedName>
</protein>
<dbReference type="EMBL" id="KZ678155">
    <property type="protein sequence ID" value="PSN59520.1"/>
    <property type="molecule type" value="Genomic_DNA"/>
</dbReference>
<dbReference type="Proteomes" id="UP000240883">
    <property type="component" value="Unassembled WGS sequence"/>
</dbReference>
<gene>
    <name evidence="1" type="ORF">BS50DRAFT_640870</name>
</gene>
<sequence length="114" mass="12805">MRFLVPPARGMLYWPVAMAMLVVHSTGMAKLTPPKFLAGYATLLVVSVLWESLYKASLERGNGRPQEAIVATRMLTALLRQEAGRVAELLVIEFHEFREQLRPRPAINVDDTVD</sequence>
<evidence type="ECO:0000313" key="2">
    <source>
        <dbReference type="Proteomes" id="UP000240883"/>
    </source>
</evidence>
<reference evidence="1 2" key="1">
    <citation type="journal article" date="2018" name="Front. Microbiol.">
        <title>Genome-Wide Analysis of Corynespora cassiicola Leaf Fall Disease Putative Effectors.</title>
        <authorList>
            <person name="Lopez D."/>
            <person name="Ribeiro S."/>
            <person name="Label P."/>
            <person name="Fumanal B."/>
            <person name="Venisse J.S."/>
            <person name="Kohler A."/>
            <person name="de Oliveira R.R."/>
            <person name="Labutti K."/>
            <person name="Lipzen A."/>
            <person name="Lail K."/>
            <person name="Bauer D."/>
            <person name="Ohm R.A."/>
            <person name="Barry K.W."/>
            <person name="Spatafora J."/>
            <person name="Grigoriev I.V."/>
            <person name="Martin F.M."/>
            <person name="Pujade-Renaud V."/>
        </authorList>
    </citation>
    <scope>NUCLEOTIDE SEQUENCE [LARGE SCALE GENOMIC DNA]</scope>
    <source>
        <strain evidence="1 2">Philippines</strain>
    </source>
</reference>
<evidence type="ECO:0000313" key="1">
    <source>
        <dbReference type="EMBL" id="PSN59520.1"/>
    </source>
</evidence>
<keyword evidence="2" id="KW-1185">Reference proteome</keyword>
<name>A0A2T2N276_CORCC</name>
<dbReference type="AlphaFoldDB" id="A0A2T2N276"/>